<dbReference type="Gene3D" id="3.40.50.2000">
    <property type="entry name" value="Glycogen Phosphorylase B"/>
    <property type="match status" value="1"/>
</dbReference>
<gene>
    <name evidence="2" type="ORF">EKO27_g1795</name>
</gene>
<comment type="caution">
    <text evidence="2">The sequence shown here is derived from an EMBL/GenBank/DDBJ whole genome shotgun (WGS) entry which is preliminary data.</text>
</comment>
<keyword evidence="3" id="KW-1185">Reference proteome</keyword>
<sequence length="447" mass="49020">MPPRSLTVGAIGVVLVSVLFSSWSLLFPATPRIPPVIGANNTALFLVTSDYGLSNVHVATAHALLERHPHVQLHFGSFAAMAPRLERVSSSIQRSDKKDIVFHQLEGLSVGDSCIAAGKNTSATIHPPGWAGIGQLCKDMQLYISPWSGEEHLDIYEQINRIIDTVDPAVVVLDTLFRPAIDATRDKNRLHVIVSPNTLIENFPAEQPWGKMFWKYPAMGSGFPYPVPWNKIPENILLNFRFISTMIWMPAVKEKQNFLKSKGLTDPINFLQLHRPDVPWLSQTMPGASIPVDVAPPNVTCTGPMTLTLGTVADQDVELATWLEGAPTILVNLGSGFEYSEARATAMAQALATVLRDSNFQVLWKIKKESAFGDGYMEPLAPFASNGRIRVERWLAADPPSLLESGHIITSVHHGGSGCYHEAVSAGVPQVILPLWYVCVNRELTTP</sequence>
<dbReference type="EMBL" id="RYZI01000029">
    <property type="protein sequence ID" value="RWA13330.1"/>
    <property type="molecule type" value="Genomic_DNA"/>
</dbReference>
<dbReference type="InterPro" id="IPR002213">
    <property type="entry name" value="UDP_glucos_trans"/>
</dbReference>
<evidence type="ECO:0000313" key="2">
    <source>
        <dbReference type="EMBL" id="RWA13330.1"/>
    </source>
</evidence>
<accession>A0A439DFZ4</accession>
<dbReference type="SUPFAM" id="SSF53756">
    <property type="entry name" value="UDP-Glycosyltransferase/glycogen phosphorylase"/>
    <property type="match status" value="1"/>
</dbReference>
<proteinExistence type="predicted"/>
<organism evidence="2 3">
    <name type="scientific">Xylaria grammica</name>
    <dbReference type="NCBI Taxonomy" id="363999"/>
    <lineage>
        <taxon>Eukaryota</taxon>
        <taxon>Fungi</taxon>
        <taxon>Dikarya</taxon>
        <taxon>Ascomycota</taxon>
        <taxon>Pezizomycotina</taxon>
        <taxon>Sordariomycetes</taxon>
        <taxon>Xylariomycetidae</taxon>
        <taxon>Xylariales</taxon>
        <taxon>Xylariaceae</taxon>
        <taxon>Xylaria</taxon>
    </lineage>
</organism>
<dbReference type="Proteomes" id="UP000286045">
    <property type="component" value="Unassembled WGS sequence"/>
</dbReference>
<keyword evidence="1" id="KW-0808">Transferase</keyword>
<name>A0A439DFZ4_9PEZI</name>
<dbReference type="GO" id="GO:0008194">
    <property type="term" value="F:UDP-glycosyltransferase activity"/>
    <property type="evidence" value="ECO:0007669"/>
    <property type="project" value="InterPro"/>
</dbReference>
<evidence type="ECO:0000256" key="1">
    <source>
        <dbReference type="ARBA" id="ARBA00022679"/>
    </source>
</evidence>
<dbReference type="Pfam" id="PF00201">
    <property type="entry name" value="UDPGT"/>
    <property type="match status" value="1"/>
</dbReference>
<protein>
    <recommendedName>
        <fullName evidence="4">Glycosyltransferase family 28 N-terminal domain-containing protein</fullName>
    </recommendedName>
</protein>
<evidence type="ECO:0008006" key="4">
    <source>
        <dbReference type="Google" id="ProtNLM"/>
    </source>
</evidence>
<dbReference type="AlphaFoldDB" id="A0A439DFZ4"/>
<evidence type="ECO:0000313" key="3">
    <source>
        <dbReference type="Proteomes" id="UP000286045"/>
    </source>
</evidence>
<dbReference type="STRING" id="363999.A0A439DFZ4"/>
<reference evidence="2 3" key="1">
    <citation type="submission" date="2018-12" db="EMBL/GenBank/DDBJ databases">
        <title>Draft genome sequence of Xylaria grammica IHI A82.</title>
        <authorList>
            <person name="Buettner E."/>
            <person name="Kellner H."/>
        </authorList>
    </citation>
    <scope>NUCLEOTIDE SEQUENCE [LARGE SCALE GENOMIC DNA]</scope>
    <source>
        <strain evidence="2 3">IHI A82</strain>
    </source>
</reference>